<protein>
    <submittedName>
        <fullName evidence="1">Uncharacterized protein</fullName>
    </submittedName>
</protein>
<evidence type="ECO:0000313" key="1">
    <source>
        <dbReference type="EMBL" id="KAK4365343.1"/>
    </source>
</evidence>
<evidence type="ECO:0000313" key="2">
    <source>
        <dbReference type="Proteomes" id="UP001291623"/>
    </source>
</evidence>
<gene>
    <name evidence="1" type="ORF">RND71_016701</name>
</gene>
<dbReference type="Proteomes" id="UP001291623">
    <property type="component" value="Unassembled WGS sequence"/>
</dbReference>
<sequence>MANALVNLGYPEDVTTLVQHLEDNNIVAPRVHVVIQSCQDGSNKDVLMPTATLKTTQQVHLLARAGLQTTRLCSVLTALLTMKQQISHWRCLQVLMKWLK</sequence>
<keyword evidence="2" id="KW-1185">Reference proteome</keyword>
<accession>A0AAE1S9R3</accession>
<name>A0AAE1S9R3_9SOLA</name>
<proteinExistence type="predicted"/>
<reference evidence="1" key="1">
    <citation type="submission" date="2023-12" db="EMBL/GenBank/DDBJ databases">
        <title>Genome assembly of Anisodus tanguticus.</title>
        <authorList>
            <person name="Wang Y.-J."/>
        </authorList>
    </citation>
    <scope>NUCLEOTIDE SEQUENCE</scope>
    <source>
        <strain evidence="1">KB-2021</strain>
        <tissue evidence="1">Leaf</tissue>
    </source>
</reference>
<organism evidence="1 2">
    <name type="scientific">Anisodus tanguticus</name>
    <dbReference type="NCBI Taxonomy" id="243964"/>
    <lineage>
        <taxon>Eukaryota</taxon>
        <taxon>Viridiplantae</taxon>
        <taxon>Streptophyta</taxon>
        <taxon>Embryophyta</taxon>
        <taxon>Tracheophyta</taxon>
        <taxon>Spermatophyta</taxon>
        <taxon>Magnoliopsida</taxon>
        <taxon>eudicotyledons</taxon>
        <taxon>Gunneridae</taxon>
        <taxon>Pentapetalae</taxon>
        <taxon>asterids</taxon>
        <taxon>lamiids</taxon>
        <taxon>Solanales</taxon>
        <taxon>Solanaceae</taxon>
        <taxon>Solanoideae</taxon>
        <taxon>Hyoscyameae</taxon>
        <taxon>Anisodus</taxon>
    </lineage>
</organism>
<comment type="caution">
    <text evidence="1">The sequence shown here is derived from an EMBL/GenBank/DDBJ whole genome shotgun (WGS) entry which is preliminary data.</text>
</comment>
<dbReference type="EMBL" id="JAVYJV010000008">
    <property type="protein sequence ID" value="KAK4365343.1"/>
    <property type="molecule type" value="Genomic_DNA"/>
</dbReference>
<dbReference type="AlphaFoldDB" id="A0AAE1S9R3"/>